<accession>F9ZPI3</accession>
<name>F9ZPI3_ACICS</name>
<dbReference type="AlphaFoldDB" id="F9ZPI3"/>
<protein>
    <submittedName>
        <fullName evidence="1">Uncharacterized protein</fullName>
    </submittedName>
</protein>
<keyword evidence="2" id="KW-1185">Reference proteome</keyword>
<sequence>MISIREDVARLHINKQTASFMLDQLRKILEDDEENN</sequence>
<organism evidence="1 2">
    <name type="scientific">Acidithiobacillus caldus (strain SM-1)</name>
    <dbReference type="NCBI Taxonomy" id="990288"/>
    <lineage>
        <taxon>Bacteria</taxon>
        <taxon>Pseudomonadati</taxon>
        <taxon>Pseudomonadota</taxon>
        <taxon>Acidithiobacillia</taxon>
        <taxon>Acidithiobacillales</taxon>
        <taxon>Acidithiobacillaceae</taxon>
        <taxon>Acidithiobacillus</taxon>
    </lineage>
</organism>
<dbReference type="KEGG" id="acu:Atc_0153"/>
<dbReference type="Proteomes" id="UP000006135">
    <property type="component" value="Chromosome"/>
</dbReference>
<evidence type="ECO:0000313" key="1">
    <source>
        <dbReference type="EMBL" id="AEK56804.1"/>
    </source>
</evidence>
<evidence type="ECO:0000313" key="2">
    <source>
        <dbReference type="Proteomes" id="UP000006135"/>
    </source>
</evidence>
<gene>
    <name evidence="1" type="ordered locus">Atc_0153</name>
</gene>
<dbReference type="HOGENOM" id="CLU_3354023_0_0_6"/>
<dbReference type="EMBL" id="CP002573">
    <property type="protein sequence ID" value="AEK56804.1"/>
    <property type="molecule type" value="Genomic_DNA"/>
</dbReference>
<reference evidence="1 2" key="1">
    <citation type="journal article" date="2011" name="J. Genet. Genomics">
        <title>Unraveling the Acidithiobacillus caldus complete genome and its central metabolisms for carbon assimilation.</title>
        <authorList>
            <person name="You X.Y."/>
            <person name="Guo X."/>
            <person name="Zheng H.J."/>
            <person name="Zhang M.J."/>
            <person name="Liu L.J."/>
            <person name="Zhu Y.Q."/>
            <person name="Zhu B."/>
            <person name="Wang S.Y."/>
            <person name="Zhao G.P."/>
            <person name="Poetsch A."/>
            <person name="Jiang C.Y."/>
            <person name="Liu S.J."/>
        </authorList>
    </citation>
    <scope>NUCLEOTIDE SEQUENCE [LARGE SCALE GENOMIC DNA]</scope>
    <source>
        <strain evidence="1 2">SM-1</strain>
    </source>
</reference>
<proteinExistence type="predicted"/>